<dbReference type="AlphaFoldDB" id="A0A1H4GN72"/>
<dbReference type="InterPro" id="IPR025833">
    <property type="entry name" value="GDYXXLXY"/>
</dbReference>
<name>A0A1H4GN72_9BACI</name>
<gene>
    <name evidence="1" type="ORF">SAMN05421743_11695</name>
</gene>
<reference evidence="2" key="1">
    <citation type="submission" date="2016-10" db="EMBL/GenBank/DDBJ databases">
        <authorList>
            <person name="Varghese N."/>
            <person name="Submissions S."/>
        </authorList>
    </citation>
    <scope>NUCLEOTIDE SEQUENCE [LARGE SCALE GENOMIC DNA]</scope>
    <source>
        <strain evidence="2">CCM7597</strain>
    </source>
</reference>
<dbReference type="RefSeq" id="WP_093046120.1">
    <property type="nucleotide sequence ID" value="NZ_FNQR01000016.1"/>
</dbReference>
<sequence>MKRFAFYGVVLLQVLFLAGMSVSYYAMDAFGQTIKLETAPVDPRDIFYGDYVILNYEIEMIEEKKWSGEIPEYGEAVYVLLEESENGLFQVVDASCDKMETKADQVRLKGKYQWHNEGQSVHQVTYGINRYYVEENTGKQYEQQREEMVVEVVVAPWGQKKIVSLE</sequence>
<dbReference type="Proteomes" id="UP000198584">
    <property type="component" value="Unassembled WGS sequence"/>
</dbReference>
<dbReference type="OrthoDB" id="4868247at2"/>
<evidence type="ECO:0000313" key="1">
    <source>
        <dbReference type="EMBL" id="SEB10092.1"/>
    </source>
</evidence>
<organism evidence="1 2">
    <name type="scientific">Thalassobacillus cyri</name>
    <dbReference type="NCBI Taxonomy" id="571932"/>
    <lineage>
        <taxon>Bacteria</taxon>
        <taxon>Bacillati</taxon>
        <taxon>Bacillota</taxon>
        <taxon>Bacilli</taxon>
        <taxon>Bacillales</taxon>
        <taxon>Bacillaceae</taxon>
        <taxon>Thalassobacillus</taxon>
    </lineage>
</organism>
<keyword evidence="2" id="KW-1185">Reference proteome</keyword>
<proteinExistence type="predicted"/>
<dbReference type="EMBL" id="FNQR01000016">
    <property type="protein sequence ID" value="SEB10092.1"/>
    <property type="molecule type" value="Genomic_DNA"/>
</dbReference>
<dbReference type="STRING" id="571932.SAMN05421743_11695"/>
<protein>
    <submittedName>
        <fullName evidence="1">Uncharacterized membrane-anchored protein</fullName>
    </submittedName>
</protein>
<accession>A0A1H4GN72</accession>
<evidence type="ECO:0000313" key="2">
    <source>
        <dbReference type="Proteomes" id="UP000198584"/>
    </source>
</evidence>
<dbReference type="Pfam" id="PF14345">
    <property type="entry name" value="GDYXXLXY"/>
    <property type="match status" value="1"/>
</dbReference>